<name>A0AAD6ZK58_9AGAR</name>
<accession>A0AAD6ZK58</accession>
<evidence type="ECO:0000313" key="3">
    <source>
        <dbReference type="EMBL" id="KAJ7326379.1"/>
    </source>
</evidence>
<keyword evidence="2" id="KW-0472">Membrane</keyword>
<evidence type="ECO:0000256" key="1">
    <source>
        <dbReference type="SAM" id="MobiDB-lite"/>
    </source>
</evidence>
<dbReference type="AlphaFoldDB" id="A0AAD6ZK58"/>
<feature type="compositionally biased region" description="Gly residues" evidence="1">
    <location>
        <begin position="185"/>
        <end position="200"/>
    </location>
</feature>
<feature type="region of interest" description="Disordered" evidence="1">
    <location>
        <begin position="183"/>
        <end position="219"/>
    </location>
</feature>
<keyword evidence="2" id="KW-1133">Transmembrane helix</keyword>
<dbReference type="Proteomes" id="UP001218218">
    <property type="component" value="Unassembled WGS sequence"/>
</dbReference>
<gene>
    <name evidence="3" type="ORF">DFH08DRAFT_338706</name>
</gene>
<feature type="transmembrane region" description="Helical" evidence="2">
    <location>
        <begin position="372"/>
        <end position="401"/>
    </location>
</feature>
<feature type="region of interest" description="Disordered" evidence="1">
    <location>
        <begin position="80"/>
        <end position="165"/>
    </location>
</feature>
<keyword evidence="4" id="KW-1185">Reference proteome</keyword>
<evidence type="ECO:0000313" key="4">
    <source>
        <dbReference type="Proteomes" id="UP001218218"/>
    </source>
</evidence>
<feature type="region of interest" description="Disordered" evidence="1">
    <location>
        <begin position="1"/>
        <end position="25"/>
    </location>
</feature>
<evidence type="ECO:0000256" key="2">
    <source>
        <dbReference type="SAM" id="Phobius"/>
    </source>
</evidence>
<comment type="caution">
    <text evidence="3">The sequence shown here is derived from an EMBL/GenBank/DDBJ whole genome shotgun (WGS) entry which is preliminary data.</text>
</comment>
<feature type="transmembrane region" description="Helical" evidence="2">
    <location>
        <begin position="421"/>
        <end position="439"/>
    </location>
</feature>
<protein>
    <submittedName>
        <fullName evidence="3">Uncharacterized protein</fullName>
    </submittedName>
</protein>
<feature type="compositionally biased region" description="Acidic residues" evidence="1">
    <location>
        <begin position="121"/>
        <end position="135"/>
    </location>
</feature>
<dbReference type="EMBL" id="JARIHO010000042">
    <property type="protein sequence ID" value="KAJ7326379.1"/>
    <property type="molecule type" value="Genomic_DNA"/>
</dbReference>
<feature type="region of interest" description="Disordered" evidence="1">
    <location>
        <begin position="40"/>
        <end position="63"/>
    </location>
</feature>
<feature type="compositionally biased region" description="Basic and acidic residues" evidence="1">
    <location>
        <begin position="136"/>
        <end position="145"/>
    </location>
</feature>
<reference evidence="3" key="1">
    <citation type="submission" date="2023-03" db="EMBL/GenBank/DDBJ databases">
        <title>Massive genome expansion in bonnet fungi (Mycena s.s.) driven by repeated elements and novel gene families across ecological guilds.</title>
        <authorList>
            <consortium name="Lawrence Berkeley National Laboratory"/>
            <person name="Harder C.B."/>
            <person name="Miyauchi S."/>
            <person name="Viragh M."/>
            <person name="Kuo A."/>
            <person name="Thoen E."/>
            <person name="Andreopoulos B."/>
            <person name="Lu D."/>
            <person name="Skrede I."/>
            <person name="Drula E."/>
            <person name="Henrissat B."/>
            <person name="Morin E."/>
            <person name="Kohler A."/>
            <person name="Barry K."/>
            <person name="LaButti K."/>
            <person name="Morin E."/>
            <person name="Salamov A."/>
            <person name="Lipzen A."/>
            <person name="Mereny Z."/>
            <person name="Hegedus B."/>
            <person name="Baldrian P."/>
            <person name="Stursova M."/>
            <person name="Weitz H."/>
            <person name="Taylor A."/>
            <person name="Grigoriev I.V."/>
            <person name="Nagy L.G."/>
            <person name="Martin F."/>
            <person name="Kauserud H."/>
        </authorList>
    </citation>
    <scope>NUCLEOTIDE SEQUENCE</scope>
    <source>
        <strain evidence="3">CBHHK002</strain>
    </source>
</reference>
<organism evidence="3 4">
    <name type="scientific">Mycena albidolilacea</name>
    <dbReference type="NCBI Taxonomy" id="1033008"/>
    <lineage>
        <taxon>Eukaryota</taxon>
        <taxon>Fungi</taxon>
        <taxon>Dikarya</taxon>
        <taxon>Basidiomycota</taxon>
        <taxon>Agaricomycotina</taxon>
        <taxon>Agaricomycetes</taxon>
        <taxon>Agaricomycetidae</taxon>
        <taxon>Agaricales</taxon>
        <taxon>Marasmiineae</taxon>
        <taxon>Mycenaceae</taxon>
        <taxon>Mycena</taxon>
    </lineage>
</organism>
<keyword evidence="2" id="KW-0812">Transmembrane</keyword>
<feature type="compositionally biased region" description="Gly residues" evidence="1">
    <location>
        <begin position="40"/>
        <end position="61"/>
    </location>
</feature>
<sequence length="446" mass="47825">MDRESSALSNTILLQPSRGPDEAENRRGVGIHYTIHGGIGGSGGDGLRVRGGTGGAGGSGQGPTVWTSNIHYYIGDSQTEFGRGGGGEDLQISSEIRDGKGWPGGAGEETERNGEGGSDWQEGEGASDAEGGSDQEGERASDGEGRNFPLRPEIAGRSGGQGDNSSLEEILDEIRRRQLSQREIGGSGAGEGHGSVGGTAEGSDVVPVSPRTDTDIPRPTLDSLVAPAQYPPGPLMPPSPPPNPFLVCYHCMLLGRPSWYASWVKDVLSRVEAETGGTGDVSDFDSWAKITDSLIKQWGSLGTISIPVLGLTAMQMRSTNGPGLQIFLLFCVFCLSSILSDAIVLSFFCYGSTKSIAERWVQDIRTVDPISYWNIWVLFSLPVVWACWWLLFLFISLFLLAWEGGRPGFTTGSAQYLEGKILAVILLPIWLGRFGWVLWKLREGSR</sequence>
<feature type="compositionally biased region" description="Polar residues" evidence="1">
    <location>
        <begin position="1"/>
        <end position="14"/>
    </location>
</feature>
<feature type="transmembrane region" description="Helical" evidence="2">
    <location>
        <begin position="326"/>
        <end position="351"/>
    </location>
</feature>
<proteinExistence type="predicted"/>